<dbReference type="SUPFAM" id="SSF57850">
    <property type="entry name" value="RING/U-box"/>
    <property type="match status" value="1"/>
</dbReference>
<evidence type="ECO:0000256" key="12">
    <source>
        <dbReference type="ARBA" id="ARBA00022787"/>
    </source>
</evidence>
<dbReference type="Pfam" id="PF14853">
    <property type="entry name" value="Fis1_TPR_C"/>
    <property type="match status" value="1"/>
</dbReference>
<name>A0A507ALG8_9PEZI</name>
<keyword evidence="8" id="KW-0479">Metal-binding</keyword>
<dbReference type="Gene3D" id="3.30.40.10">
    <property type="entry name" value="Zinc/RING finger domain, C3HC4 (zinc finger)"/>
    <property type="match status" value="1"/>
</dbReference>
<dbReference type="CDD" id="cd16454">
    <property type="entry name" value="RING-H2_PA-TM-RING"/>
    <property type="match status" value="1"/>
</dbReference>
<feature type="region of interest" description="Disordered" evidence="20">
    <location>
        <begin position="510"/>
        <end position="531"/>
    </location>
</feature>
<evidence type="ECO:0000256" key="1">
    <source>
        <dbReference type="ARBA" id="ARBA00000900"/>
    </source>
</evidence>
<comment type="catalytic activity">
    <reaction evidence="1">
        <text>S-ubiquitinyl-[E2 ubiquitin-conjugating enzyme]-L-cysteine + [acceptor protein]-L-lysine = [E2 ubiquitin-conjugating enzyme]-L-cysteine + N(6)-ubiquitinyl-[acceptor protein]-L-lysine.</text>
        <dbReference type="EC" id="2.3.2.27"/>
    </reaction>
</comment>
<evidence type="ECO:0000256" key="8">
    <source>
        <dbReference type="ARBA" id="ARBA00022723"/>
    </source>
</evidence>
<organism evidence="22 23">
    <name type="scientific">Thyridium curvatum</name>
    <dbReference type="NCBI Taxonomy" id="1093900"/>
    <lineage>
        <taxon>Eukaryota</taxon>
        <taxon>Fungi</taxon>
        <taxon>Dikarya</taxon>
        <taxon>Ascomycota</taxon>
        <taxon>Pezizomycotina</taxon>
        <taxon>Sordariomycetes</taxon>
        <taxon>Sordariomycetidae</taxon>
        <taxon>Thyridiales</taxon>
        <taxon>Thyridiaceae</taxon>
        <taxon>Thyridium</taxon>
    </lineage>
</organism>
<dbReference type="CDD" id="cd12212">
    <property type="entry name" value="Fis1"/>
    <property type="match status" value="1"/>
</dbReference>
<dbReference type="FunFam" id="3.30.40.10:FF:000127">
    <property type="entry name" value="E3 ubiquitin-protein ligase RNF181"/>
    <property type="match status" value="1"/>
</dbReference>
<feature type="region of interest" description="Disordered" evidence="20">
    <location>
        <begin position="324"/>
        <end position="352"/>
    </location>
</feature>
<evidence type="ECO:0000256" key="14">
    <source>
        <dbReference type="ARBA" id="ARBA00022833"/>
    </source>
</evidence>
<dbReference type="InterPro" id="IPR011990">
    <property type="entry name" value="TPR-like_helical_dom_sf"/>
</dbReference>
<dbReference type="GO" id="GO:0000422">
    <property type="term" value="P:autophagy of mitochondrion"/>
    <property type="evidence" value="ECO:0007669"/>
    <property type="project" value="TreeGrafter"/>
</dbReference>
<proteinExistence type="inferred from homology"/>
<evidence type="ECO:0000256" key="10">
    <source>
        <dbReference type="ARBA" id="ARBA00022771"/>
    </source>
</evidence>
<dbReference type="RefSeq" id="XP_030988685.1">
    <property type="nucleotide sequence ID" value="XM_031133813.1"/>
</dbReference>
<keyword evidence="7" id="KW-0812">Transmembrane</keyword>
<keyword evidence="9" id="KW-0677">Repeat</keyword>
<dbReference type="GO" id="GO:0005741">
    <property type="term" value="C:mitochondrial outer membrane"/>
    <property type="evidence" value="ECO:0007669"/>
    <property type="project" value="UniProtKB-SubCell"/>
</dbReference>
<keyword evidence="13" id="KW-0802">TPR repeat</keyword>
<feature type="domain" description="RING-type" evidence="21">
    <location>
        <begin position="610"/>
        <end position="651"/>
    </location>
</feature>
<feature type="region of interest" description="Disordered" evidence="20">
    <location>
        <begin position="376"/>
        <end position="399"/>
    </location>
</feature>
<feature type="region of interest" description="Disordered" evidence="20">
    <location>
        <begin position="727"/>
        <end position="824"/>
    </location>
</feature>
<keyword evidence="11" id="KW-0833">Ubl conjugation pathway</keyword>
<comment type="similarity">
    <text evidence="3">Belongs to the FIS1 family.</text>
</comment>
<dbReference type="FunFam" id="1.25.40.10:FF:000179">
    <property type="entry name" value="Mitochondrial fission 1 protein"/>
    <property type="match status" value="1"/>
</dbReference>
<feature type="compositionally biased region" description="Low complexity" evidence="20">
    <location>
        <begin position="812"/>
        <end position="824"/>
    </location>
</feature>
<dbReference type="GO" id="GO:0061630">
    <property type="term" value="F:ubiquitin protein ligase activity"/>
    <property type="evidence" value="ECO:0007669"/>
    <property type="project" value="UniProtKB-EC"/>
</dbReference>
<comment type="subcellular location">
    <subcellularLocation>
        <location evidence="2">Mitochondrion outer membrane</location>
        <topology evidence="2">Single-pass membrane protein</topology>
    </subcellularLocation>
</comment>
<protein>
    <recommendedName>
        <fullName evidence="5">Mitochondrial fission 1 protein</fullName>
        <ecNumber evidence="4">2.3.2.27</ecNumber>
    </recommendedName>
</protein>
<keyword evidence="6" id="KW-0808">Transferase</keyword>
<reference evidence="22 23" key="1">
    <citation type="submission" date="2019-06" db="EMBL/GenBank/DDBJ databases">
        <title>Draft genome sequence of the filamentous fungus Phialemoniopsis curvata isolated from diesel fuel.</title>
        <authorList>
            <person name="Varaljay V.A."/>
            <person name="Lyon W.J."/>
            <person name="Crouch A.L."/>
            <person name="Drake C.E."/>
            <person name="Hollomon J.M."/>
            <person name="Nadeau L.J."/>
            <person name="Nunn H.S."/>
            <person name="Stevenson B.S."/>
            <person name="Bojanowski C.L."/>
            <person name="Crookes-Goodson W.J."/>
        </authorList>
    </citation>
    <scope>NUCLEOTIDE SEQUENCE [LARGE SCALE GENOMIC DNA]</scope>
    <source>
        <strain evidence="22 23">D216</strain>
    </source>
</reference>
<evidence type="ECO:0000256" key="15">
    <source>
        <dbReference type="ARBA" id="ARBA00022989"/>
    </source>
</evidence>
<keyword evidence="10 19" id="KW-0863">Zinc-finger</keyword>
<keyword evidence="16" id="KW-0496">Mitochondrion</keyword>
<dbReference type="InterPro" id="IPR028058">
    <property type="entry name" value="Fis1_TPR_N"/>
</dbReference>
<dbReference type="InterPro" id="IPR016543">
    <property type="entry name" value="Fis1"/>
</dbReference>
<accession>A0A507ALG8</accession>
<keyword evidence="15" id="KW-1133">Transmembrane helix</keyword>
<dbReference type="PROSITE" id="PS50089">
    <property type="entry name" value="ZF_RING_2"/>
    <property type="match status" value="1"/>
</dbReference>
<gene>
    <name evidence="22" type="ORF">E0L32_011119</name>
</gene>
<dbReference type="InterPro" id="IPR033745">
    <property type="entry name" value="Fis1_cytosol"/>
</dbReference>
<evidence type="ECO:0000256" key="20">
    <source>
        <dbReference type="SAM" id="MobiDB-lite"/>
    </source>
</evidence>
<dbReference type="GO" id="GO:0016567">
    <property type="term" value="P:protein ubiquitination"/>
    <property type="evidence" value="ECO:0007669"/>
    <property type="project" value="UniProtKB-ARBA"/>
</dbReference>
<evidence type="ECO:0000256" key="16">
    <source>
        <dbReference type="ARBA" id="ARBA00023128"/>
    </source>
</evidence>
<dbReference type="PANTHER" id="PTHR13247:SF0">
    <property type="entry name" value="MITOCHONDRIAL FISSION 1 PROTEIN"/>
    <property type="match status" value="1"/>
</dbReference>
<dbReference type="EMBL" id="SKBQ01000098">
    <property type="protein sequence ID" value="TPX06974.1"/>
    <property type="molecule type" value="Genomic_DNA"/>
</dbReference>
<dbReference type="Pfam" id="PF13639">
    <property type="entry name" value="zf-RING_2"/>
    <property type="match status" value="1"/>
</dbReference>
<dbReference type="AlphaFoldDB" id="A0A507ALG8"/>
<evidence type="ECO:0000256" key="11">
    <source>
        <dbReference type="ARBA" id="ARBA00022786"/>
    </source>
</evidence>
<dbReference type="InterPro" id="IPR028061">
    <property type="entry name" value="Fis1_TPR_C"/>
</dbReference>
<dbReference type="STRING" id="1093900.A0A507ALG8"/>
<dbReference type="InterPro" id="IPR001841">
    <property type="entry name" value="Znf_RING"/>
</dbReference>
<feature type="compositionally biased region" description="Polar residues" evidence="20">
    <location>
        <begin position="752"/>
        <end position="766"/>
    </location>
</feature>
<keyword evidence="17" id="KW-0472">Membrane</keyword>
<dbReference type="InParanoid" id="A0A507ALG8"/>
<evidence type="ECO:0000256" key="13">
    <source>
        <dbReference type="ARBA" id="ARBA00022803"/>
    </source>
</evidence>
<dbReference type="GO" id="GO:0005778">
    <property type="term" value="C:peroxisomal membrane"/>
    <property type="evidence" value="ECO:0007669"/>
    <property type="project" value="TreeGrafter"/>
</dbReference>
<feature type="compositionally biased region" description="Low complexity" evidence="20">
    <location>
        <begin position="377"/>
        <end position="388"/>
    </location>
</feature>
<feature type="region of interest" description="Disordered" evidence="20">
    <location>
        <begin position="657"/>
        <end position="712"/>
    </location>
</feature>
<evidence type="ECO:0000256" key="3">
    <source>
        <dbReference type="ARBA" id="ARBA00008937"/>
    </source>
</evidence>
<dbReference type="GO" id="GO:0000266">
    <property type="term" value="P:mitochondrial fission"/>
    <property type="evidence" value="ECO:0007669"/>
    <property type="project" value="InterPro"/>
</dbReference>
<evidence type="ECO:0000313" key="22">
    <source>
        <dbReference type="EMBL" id="TPX06974.1"/>
    </source>
</evidence>
<dbReference type="GeneID" id="41978566"/>
<evidence type="ECO:0000256" key="4">
    <source>
        <dbReference type="ARBA" id="ARBA00012483"/>
    </source>
</evidence>
<keyword evidence="23" id="KW-1185">Reference proteome</keyword>
<dbReference type="Proteomes" id="UP000319257">
    <property type="component" value="Unassembled WGS sequence"/>
</dbReference>
<evidence type="ECO:0000256" key="7">
    <source>
        <dbReference type="ARBA" id="ARBA00022692"/>
    </source>
</evidence>
<evidence type="ECO:0000313" key="23">
    <source>
        <dbReference type="Proteomes" id="UP000319257"/>
    </source>
</evidence>
<evidence type="ECO:0000256" key="19">
    <source>
        <dbReference type="PROSITE-ProRule" id="PRU00175"/>
    </source>
</evidence>
<keyword evidence="14" id="KW-0862">Zinc</keyword>
<dbReference type="OrthoDB" id="421154at2759"/>
<evidence type="ECO:0000256" key="5">
    <source>
        <dbReference type="ARBA" id="ARBA00014314"/>
    </source>
</evidence>
<dbReference type="PANTHER" id="PTHR13247">
    <property type="entry name" value="TETRATRICOPEPTIDE REPEAT PROTEIN 11 TPR REPEAT PROTEIN 11"/>
    <property type="match status" value="1"/>
</dbReference>
<evidence type="ECO:0000256" key="2">
    <source>
        <dbReference type="ARBA" id="ARBA00004572"/>
    </source>
</evidence>
<evidence type="ECO:0000256" key="6">
    <source>
        <dbReference type="ARBA" id="ARBA00022679"/>
    </source>
</evidence>
<feature type="compositionally biased region" description="Low complexity" evidence="20">
    <location>
        <begin position="658"/>
        <end position="671"/>
    </location>
</feature>
<dbReference type="GO" id="GO:0008270">
    <property type="term" value="F:zinc ion binding"/>
    <property type="evidence" value="ECO:0007669"/>
    <property type="project" value="UniProtKB-KW"/>
</dbReference>
<evidence type="ECO:0000256" key="18">
    <source>
        <dbReference type="ARBA" id="ARBA00025016"/>
    </source>
</evidence>
<feature type="compositionally biased region" description="Gly residues" evidence="20">
    <location>
        <begin position="522"/>
        <end position="531"/>
    </location>
</feature>
<dbReference type="SMART" id="SM00184">
    <property type="entry name" value="RING"/>
    <property type="match status" value="1"/>
</dbReference>
<feature type="compositionally biased region" description="Basic and acidic residues" evidence="20">
    <location>
        <begin position="324"/>
        <end position="342"/>
    </location>
</feature>
<dbReference type="Pfam" id="PF14852">
    <property type="entry name" value="Fis1_TPR_N"/>
    <property type="match status" value="1"/>
</dbReference>
<dbReference type="SUPFAM" id="SSF48452">
    <property type="entry name" value="TPR-like"/>
    <property type="match status" value="1"/>
</dbReference>
<dbReference type="InterPro" id="IPR013083">
    <property type="entry name" value="Znf_RING/FYVE/PHD"/>
</dbReference>
<evidence type="ECO:0000259" key="21">
    <source>
        <dbReference type="PROSITE" id="PS50089"/>
    </source>
</evidence>
<dbReference type="EC" id="2.3.2.27" evidence="4"/>
<evidence type="ECO:0000256" key="17">
    <source>
        <dbReference type="ARBA" id="ARBA00023136"/>
    </source>
</evidence>
<keyword evidence="12" id="KW-1000">Mitochondrion outer membrane</keyword>
<evidence type="ECO:0000256" key="9">
    <source>
        <dbReference type="ARBA" id="ARBA00022737"/>
    </source>
</evidence>
<comment type="caution">
    <text evidence="22">The sequence shown here is derived from an EMBL/GenBank/DDBJ whole genome shotgun (WGS) entry which is preliminary data.</text>
</comment>
<dbReference type="GO" id="GO:0016559">
    <property type="term" value="P:peroxisome fission"/>
    <property type="evidence" value="ECO:0007669"/>
    <property type="project" value="TreeGrafter"/>
</dbReference>
<comment type="function">
    <text evidence="18">Has a role in mitochondrial fission. Has a role in outer membrane fission but not matrix separation.</text>
</comment>
<dbReference type="Gene3D" id="1.25.40.10">
    <property type="entry name" value="Tetratricopeptide repeat domain"/>
    <property type="match status" value="1"/>
</dbReference>
<sequence length="824" mass="89398">MGSNLPYAIDAETPLNPAELQVLRAQYEKEGEMVGVQTKFNYAWGLVKSNTRPDQQLGVMLLTEIFRTSPERRRECLYYLALGNYKLGNYGEARRYNDLLLEKEPANLQASNLATLIDDKVQKEGLMGVAIISGVAVAAGVWKLVDSGGRQWYQGRGRGGASEPHTAPVERVTVTRSLRWKHDQYKASNPTPASGNALPFSTTSTDLQAASLITNPRTSGRPSGQLLNSTTFFLQPYRGAGSRRPSGFSALISVGLGLAALTAYQNNQEGRPQERMSAPRHLDAFAGREVVFCHHCHDEWYKDEHGLVCPACRCEITEIVERDNDPRDIRPDPSTSSHDRVNNDSVDYDSDPAEADIEDHVHRGPGGFYMHRTIFRSPSQQPDGSPGPNGRRPADPTDGQDILQRFTEMLMNDFRAGPPGRSGPDVLFPPDGDNHGFGFAGPPRVHRTTFMSPGGGTASFTIATAPLTRGGPGNFESYVPRHSGSRSAAPGVVFLRIANAPTSVFGNIMGDIPPPAPRDASGGEGPQVGGIPPGFPASLHQILSAILNPASAVHGDAVYSQEALDRIITSLMEANPQSNAAPPASQVAIEKLQRRKLDDDLLSSDGENSCSICIENMHKGDEAVVLPCKHWFHDECVTLWLKQHNTCPVCRRPIEGSAPQDAAPQQPAAAPESRPQGAQQSGFYPAMFVTGPAPATESNTPHRRQPRGWRSAAENEERLNAIRNAGGTAYAGSSSTNRRSSHSPPRPRVQTPMDQASRATFRQRSPSPEWRFGQGSQRHGGNDSRDRGSNSSGSGSGSSGPFSWLRDHLRGNNNNNNNNNGSRR</sequence>